<dbReference type="PANTHER" id="PTHR38657:SF1">
    <property type="entry name" value="SLR1343 PROTEIN"/>
    <property type="match status" value="1"/>
</dbReference>
<dbReference type="Proteomes" id="UP000755551">
    <property type="component" value="Unassembled WGS sequence"/>
</dbReference>
<sequence length="541" mass="63516">MLALQWPGHGNAIRLHFRCVNDDTPCGEVAVSVSPSLRLILGDQLGFDLSSLRDADPDRDLILMCELRAEAQYVRHHKKKLVLVLSAMRHFAKALQARSFRVRYRRLDEADNSGSFTTEIEKVLQQSGCRRCILTEPGEYRLRQQFEHWQTEHPEYTLEMREDDRFLCSHADFQRWAKGRKQLRMEYFYREMRRRYGILLEEDQPLGGKWNLDHDNRQPLPADRQPPAPTRFTPDAITRDVMTLVEQHFDDHFGVLENFDLAVTAEQAQQVLDDFVEQRLPLFGDYQDAMRQGDPWLYHSHLSFYINLGLLDPRAAIEAAEQALYRGLAPLNAVEGFIRQILGWREYVRGLYWLKMPEYRSRNFLHATRPLPRFYWDADTPMNCLHQCVEDTRQHAYAHHIQRLMVLGNFALLAGLNPDEVNEWYLLVYADAYEWVELPNVHGMVLFADGGVLASKPYAAGGAYINRMSDYCRQCHYNVKQKHGDRACPFNYLYWDFLQRNAAQLRRNPRLGLAYRNLERMSDTQRQQIEESARIFLEQLD</sequence>
<proteinExistence type="predicted"/>
<dbReference type="Pfam" id="PF04244">
    <property type="entry name" value="DPRP"/>
    <property type="match status" value="1"/>
</dbReference>
<feature type="region of interest" description="Disordered" evidence="1">
    <location>
        <begin position="210"/>
        <end position="232"/>
    </location>
</feature>
<keyword evidence="3" id="KW-1185">Reference proteome</keyword>
<dbReference type="PANTHER" id="PTHR38657">
    <property type="entry name" value="SLR1343 PROTEIN"/>
    <property type="match status" value="1"/>
</dbReference>
<evidence type="ECO:0000256" key="1">
    <source>
        <dbReference type="SAM" id="MobiDB-lite"/>
    </source>
</evidence>
<protein>
    <submittedName>
        <fullName evidence="2">Cryptochrome/photolyase family protein</fullName>
    </submittedName>
</protein>
<reference evidence="2 3" key="1">
    <citation type="submission" date="2021-06" db="EMBL/GenBank/DDBJ databases">
        <title>Bacterium isolated from marine sediment.</title>
        <authorList>
            <person name="Zhu K.-L."/>
            <person name="Du Z.-J."/>
            <person name="Liang Q.-Y."/>
        </authorList>
    </citation>
    <scope>NUCLEOTIDE SEQUENCE [LARGE SCALE GENOMIC DNA]</scope>
    <source>
        <strain evidence="2 3">A346</strain>
    </source>
</reference>
<dbReference type="InterPro" id="IPR052551">
    <property type="entry name" value="UV-DNA_repair_photolyase"/>
</dbReference>
<dbReference type="EMBL" id="JAHQZT010000004">
    <property type="protein sequence ID" value="MBV0932538.1"/>
    <property type="molecule type" value="Genomic_DNA"/>
</dbReference>
<name>A0ABS6M8D2_9GAMM</name>
<organism evidence="2 3">
    <name type="scientific">Marinobacterium weihaiense</name>
    <dbReference type="NCBI Taxonomy" id="2851016"/>
    <lineage>
        <taxon>Bacteria</taxon>
        <taxon>Pseudomonadati</taxon>
        <taxon>Pseudomonadota</taxon>
        <taxon>Gammaproteobacteria</taxon>
        <taxon>Oceanospirillales</taxon>
        <taxon>Oceanospirillaceae</taxon>
        <taxon>Marinobacterium</taxon>
    </lineage>
</organism>
<dbReference type="InterPro" id="IPR007357">
    <property type="entry name" value="PhrB-like"/>
</dbReference>
<gene>
    <name evidence="2" type="ORF">KTN04_04190</name>
</gene>
<comment type="caution">
    <text evidence="2">The sequence shown here is derived from an EMBL/GenBank/DDBJ whole genome shotgun (WGS) entry which is preliminary data.</text>
</comment>
<accession>A0ABS6M8D2</accession>
<evidence type="ECO:0000313" key="3">
    <source>
        <dbReference type="Proteomes" id="UP000755551"/>
    </source>
</evidence>
<evidence type="ECO:0000313" key="2">
    <source>
        <dbReference type="EMBL" id="MBV0932538.1"/>
    </source>
</evidence>